<evidence type="ECO:0000256" key="5">
    <source>
        <dbReference type="ARBA" id="ARBA00022723"/>
    </source>
</evidence>
<evidence type="ECO:0000313" key="10">
    <source>
        <dbReference type="EMBL" id="KNE95099.1"/>
    </source>
</evidence>
<dbReference type="InterPro" id="IPR027806">
    <property type="entry name" value="HARBI1_dom"/>
</dbReference>
<protein>
    <submittedName>
        <fullName evidence="10">Uncharacterized protein</fullName>
    </submittedName>
</protein>
<dbReference type="GO" id="GO:0005634">
    <property type="term" value="C:nucleus"/>
    <property type="evidence" value="ECO:0007669"/>
    <property type="project" value="UniProtKB-SubCell"/>
</dbReference>
<keyword evidence="7" id="KW-0539">Nucleus</keyword>
<dbReference type="GO" id="GO:0004518">
    <property type="term" value="F:nuclease activity"/>
    <property type="evidence" value="ECO:0007669"/>
    <property type="project" value="UniProtKB-KW"/>
</dbReference>
<gene>
    <name evidence="10" type="ORF">PSTG_11576</name>
</gene>
<evidence type="ECO:0000259" key="8">
    <source>
        <dbReference type="Pfam" id="PF13359"/>
    </source>
</evidence>
<dbReference type="Pfam" id="PF13359">
    <property type="entry name" value="DDE_Tnp_4"/>
    <property type="match status" value="1"/>
</dbReference>
<dbReference type="Pfam" id="PF26138">
    <property type="entry name" value="DUF8040"/>
    <property type="match status" value="1"/>
</dbReference>
<evidence type="ECO:0000256" key="1">
    <source>
        <dbReference type="ARBA" id="ARBA00001968"/>
    </source>
</evidence>
<sequence length="328" mass="37917">MEHTTFNHLVEELKVNHYIKDSRSVSAEEQVLIFLAIVCHNNHMRETALKFRRGLYTIQRYFAQVLDSLVAMYPNYVKFDMDSCKQPPHVSQNPKYHTFKHALGALNGVFVPAAVPTDQRSPWRNRKGFLAQNVLAAVNFNFKFVYVLAGWEGSAHDTRVFNDATSKGLKTPLKSYFLADAGCGLQQGLMTPFGGIRYPLKEQATARKKPSNTKELYNLRHATLHNIVEPIFGCIKIKFSILQAPPEIELKKQVWLLYALCMLWNFIRSYESIDNMFYDPAEDTLTYARTRMDNDHFNVAIKDSAMKARREQIAKKMWTQYVNYNKKS</sequence>
<accession>A0A0L0V7Z2</accession>
<comment type="caution">
    <text evidence="10">The sequence shown here is derived from an EMBL/GenBank/DDBJ whole genome shotgun (WGS) entry which is preliminary data.</text>
</comment>
<dbReference type="PANTHER" id="PTHR22930">
    <property type="match status" value="1"/>
</dbReference>
<comment type="similarity">
    <text evidence="3">Belongs to the HARBI1 family.</text>
</comment>
<evidence type="ECO:0000313" key="11">
    <source>
        <dbReference type="Proteomes" id="UP000054564"/>
    </source>
</evidence>
<dbReference type="Proteomes" id="UP000054564">
    <property type="component" value="Unassembled WGS sequence"/>
</dbReference>
<keyword evidence="5" id="KW-0479">Metal-binding</keyword>
<evidence type="ECO:0000259" key="9">
    <source>
        <dbReference type="Pfam" id="PF26138"/>
    </source>
</evidence>
<dbReference type="AlphaFoldDB" id="A0A0L0V7Z2"/>
<evidence type="ECO:0000256" key="2">
    <source>
        <dbReference type="ARBA" id="ARBA00004123"/>
    </source>
</evidence>
<keyword evidence="6" id="KW-0378">Hydrolase</keyword>
<organism evidence="10 11">
    <name type="scientific">Puccinia striiformis f. sp. tritici PST-78</name>
    <dbReference type="NCBI Taxonomy" id="1165861"/>
    <lineage>
        <taxon>Eukaryota</taxon>
        <taxon>Fungi</taxon>
        <taxon>Dikarya</taxon>
        <taxon>Basidiomycota</taxon>
        <taxon>Pucciniomycotina</taxon>
        <taxon>Pucciniomycetes</taxon>
        <taxon>Pucciniales</taxon>
        <taxon>Pucciniaceae</taxon>
        <taxon>Puccinia</taxon>
    </lineage>
</organism>
<evidence type="ECO:0000256" key="3">
    <source>
        <dbReference type="ARBA" id="ARBA00006958"/>
    </source>
</evidence>
<comment type="cofactor">
    <cofactor evidence="1">
        <name>a divalent metal cation</name>
        <dbReference type="ChEBI" id="CHEBI:60240"/>
    </cofactor>
</comment>
<dbReference type="GO" id="GO:0016787">
    <property type="term" value="F:hydrolase activity"/>
    <property type="evidence" value="ECO:0007669"/>
    <property type="project" value="UniProtKB-KW"/>
</dbReference>
<dbReference type="GO" id="GO:0046872">
    <property type="term" value="F:metal ion binding"/>
    <property type="evidence" value="ECO:0007669"/>
    <property type="project" value="UniProtKB-KW"/>
</dbReference>
<evidence type="ECO:0000256" key="6">
    <source>
        <dbReference type="ARBA" id="ARBA00022801"/>
    </source>
</evidence>
<name>A0A0L0V7Z2_9BASI</name>
<evidence type="ECO:0000256" key="7">
    <source>
        <dbReference type="ARBA" id="ARBA00023242"/>
    </source>
</evidence>
<dbReference type="InterPro" id="IPR045249">
    <property type="entry name" value="HARBI1-like"/>
</dbReference>
<dbReference type="STRING" id="1165861.A0A0L0V7Z2"/>
<keyword evidence="4" id="KW-0540">Nuclease</keyword>
<reference evidence="11" key="1">
    <citation type="submission" date="2014-03" db="EMBL/GenBank/DDBJ databases">
        <title>The Genome Sequence of Puccinia striiformis f. sp. tritici PST-78.</title>
        <authorList>
            <consortium name="The Broad Institute Genome Sequencing Platform"/>
            <person name="Cuomo C."/>
            <person name="Hulbert S."/>
            <person name="Chen X."/>
            <person name="Walker B."/>
            <person name="Young S.K."/>
            <person name="Zeng Q."/>
            <person name="Gargeya S."/>
            <person name="Fitzgerald M."/>
            <person name="Haas B."/>
            <person name="Abouelleil A."/>
            <person name="Alvarado L."/>
            <person name="Arachchi H.M."/>
            <person name="Berlin A.M."/>
            <person name="Chapman S.B."/>
            <person name="Goldberg J."/>
            <person name="Griggs A."/>
            <person name="Gujja S."/>
            <person name="Hansen M."/>
            <person name="Howarth C."/>
            <person name="Imamovic A."/>
            <person name="Larimer J."/>
            <person name="McCowan C."/>
            <person name="Montmayeur A."/>
            <person name="Murphy C."/>
            <person name="Neiman D."/>
            <person name="Pearson M."/>
            <person name="Priest M."/>
            <person name="Roberts A."/>
            <person name="Saif S."/>
            <person name="Shea T."/>
            <person name="Sisk P."/>
            <person name="Sykes S."/>
            <person name="Wortman J."/>
            <person name="Nusbaum C."/>
            <person name="Birren B."/>
        </authorList>
    </citation>
    <scope>NUCLEOTIDE SEQUENCE [LARGE SCALE GENOMIC DNA]</scope>
    <source>
        <strain evidence="11">race PST-78</strain>
    </source>
</reference>
<dbReference type="InterPro" id="IPR058353">
    <property type="entry name" value="DUF8040"/>
</dbReference>
<keyword evidence="11" id="KW-1185">Reference proteome</keyword>
<comment type="subcellular location">
    <subcellularLocation>
        <location evidence="2">Nucleus</location>
    </subcellularLocation>
</comment>
<dbReference type="PANTHER" id="PTHR22930:SF85">
    <property type="entry name" value="GH03217P-RELATED"/>
    <property type="match status" value="1"/>
</dbReference>
<feature type="domain" description="DDE Tnp4" evidence="8">
    <location>
        <begin position="108"/>
        <end position="265"/>
    </location>
</feature>
<evidence type="ECO:0000256" key="4">
    <source>
        <dbReference type="ARBA" id="ARBA00022722"/>
    </source>
</evidence>
<feature type="domain" description="DUF8040" evidence="9">
    <location>
        <begin position="1"/>
        <end position="70"/>
    </location>
</feature>
<proteinExistence type="inferred from homology"/>
<dbReference type="EMBL" id="AJIL01000103">
    <property type="protein sequence ID" value="KNE95099.1"/>
    <property type="molecule type" value="Genomic_DNA"/>
</dbReference>